<dbReference type="VEuPathDB" id="FungiDB:H257_03967"/>
<proteinExistence type="predicted"/>
<name>W4GU14_APHAT</name>
<dbReference type="InterPro" id="IPR036770">
    <property type="entry name" value="Ankyrin_rpt-contain_sf"/>
</dbReference>
<dbReference type="RefSeq" id="XP_009826597.1">
    <property type="nucleotide sequence ID" value="XM_009828295.1"/>
</dbReference>
<sequence>MMKQIKLSALIDRSKDLTKKRPSRAKRTLTWWKEHYGKSLGDATTNATTTVDSVYRAIVDNDTQALDRLVSEHPMLAFTKLFGPGKRTALYVASMLGKVECVRVLIAHGADKHLACDGYPPVQVAGLCTPDPVPAMRIKYLLGAFSTPQVLLRRKACLPGSKRCRVEIHFSEPIWDFVQDDIQVDGCQVTSLSMYRADFFVAMVDITAEDDDAKRPTVQIPAKVARRQHTNRLNDASPVLYLS</sequence>
<dbReference type="EMBL" id="KI913120">
    <property type="protein sequence ID" value="ETV83167.1"/>
    <property type="molecule type" value="Genomic_DNA"/>
</dbReference>
<organism evidence="2">
    <name type="scientific">Aphanomyces astaci</name>
    <name type="common">Crayfish plague agent</name>
    <dbReference type="NCBI Taxonomy" id="112090"/>
    <lineage>
        <taxon>Eukaryota</taxon>
        <taxon>Sar</taxon>
        <taxon>Stramenopiles</taxon>
        <taxon>Oomycota</taxon>
        <taxon>Saprolegniomycetes</taxon>
        <taxon>Saprolegniales</taxon>
        <taxon>Verrucalvaceae</taxon>
        <taxon>Aphanomyces</taxon>
    </lineage>
</organism>
<evidence type="ECO:0000256" key="1">
    <source>
        <dbReference type="PROSITE-ProRule" id="PRU00023"/>
    </source>
</evidence>
<dbReference type="OrthoDB" id="194358at2759"/>
<gene>
    <name evidence="2" type="ORF">H257_03967</name>
</gene>
<dbReference type="InterPro" id="IPR002110">
    <property type="entry name" value="Ankyrin_rpt"/>
</dbReference>
<dbReference type="AlphaFoldDB" id="W4GU14"/>
<dbReference type="Pfam" id="PF00023">
    <property type="entry name" value="Ank"/>
    <property type="match status" value="1"/>
</dbReference>
<dbReference type="GeneID" id="20805963"/>
<dbReference type="SMART" id="SM00248">
    <property type="entry name" value="ANK"/>
    <property type="match status" value="1"/>
</dbReference>
<dbReference type="Gene3D" id="1.25.40.20">
    <property type="entry name" value="Ankyrin repeat-containing domain"/>
    <property type="match status" value="1"/>
</dbReference>
<evidence type="ECO:0000313" key="2">
    <source>
        <dbReference type="EMBL" id="ETV83167.1"/>
    </source>
</evidence>
<keyword evidence="1" id="KW-0040">ANK repeat</keyword>
<feature type="repeat" description="ANK" evidence="1">
    <location>
        <begin position="85"/>
        <end position="117"/>
    </location>
</feature>
<reference evidence="2" key="1">
    <citation type="submission" date="2013-12" db="EMBL/GenBank/DDBJ databases">
        <title>The Genome Sequence of Aphanomyces astaci APO3.</title>
        <authorList>
            <consortium name="The Broad Institute Genomics Platform"/>
            <person name="Russ C."/>
            <person name="Tyler B."/>
            <person name="van West P."/>
            <person name="Dieguez-Uribeondo J."/>
            <person name="Young S.K."/>
            <person name="Zeng Q."/>
            <person name="Gargeya S."/>
            <person name="Fitzgerald M."/>
            <person name="Abouelleil A."/>
            <person name="Alvarado L."/>
            <person name="Chapman S.B."/>
            <person name="Gainer-Dewar J."/>
            <person name="Goldberg J."/>
            <person name="Griggs A."/>
            <person name="Gujja S."/>
            <person name="Hansen M."/>
            <person name="Howarth C."/>
            <person name="Imamovic A."/>
            <person name="Ireland A."/>
            <person name="Larimer J."/>
            <person name="McCowan C."/>
            <person name="Murphy C."/>
            <person name="Pearson M."/>
            <person name="Poon T.W."/>
            <person name="Priest M."/>
            <person name="Roberts A."/>
            <person name="Saif S."/>
            <person name="Shea T."/>
            <person name="Sykes S."/>
            <person name="Wortman J."/>
            <person name="Nusbaum C."/>
            <person name="Birren B."/>
        </authorList>
    </citation>
    <scope>NUCLEOTIDE SEQUENCE [LARGE SCALE GENOMIC DNA]</scope>
    <source>
        <strain evidence="2">APO3</strain>
    </source>
</reference>
<protein>
    <submittedName>
        <fullName evidence="2">Uncharacterized protein</fullName>
    </submittedName>
</protein>
<dbReference type="PROSITE" id="PS50088">
    <property type="entry name" value="ANK_REPEAT"/>
    <property type="match status" value="1"/>
</dbReference>
<accession>W4GU14</accession>
<dbReference type="PROSITE" id="PS50297">
    <property type="entry name" value="ANK_REP_REGION"/>
    <property type="match status" value="1"/>
</dbReference>
<dbReference type="SUPFAM" id="SSF48403">
    <property type="entry name" value="Ankyrin repeat"/>
    <property type="match status" value="1"/>
</dbReference>